<organism evidence="6 7">
    <name type="scientific">Paraherbaspirillum soli</name>
    <dbReference type="NCBI Taxonomy" id="631222"/>
    <lineage>
        <taxon>Bacteria</taxon>
        <taxon>Pseudomonadati</taxon>
        <taxon>Pseudomonadota</taxon>
        <taxon>Betaproteobacteria</taxon>
        <taxon>Burkholderiales</taxon>
        <taxon>Oxalobacteraceae</taxon>
        <taxon>Paraherbaspirillum</taxon>
    </lineage>
</organism>
<evidence type="ECO:0000256" key="2">
    <source>
        <dbReference type="SAM" id="MobiDB-lite"/>
    </source>
</evidence>
<comment type="similarity">
    <text evidence="1">Belongs to the bacterial secretin family.</text>
</comment>
<dbReference type="PANTHER" id="PTHR30332:SF17">
    <property type="entry name" value="TYPE IV PILIATION SYSTEM PROTEIN DR_0774-RELATED"/>
    <property type="match status" value="1"/>
</dbReference>
<proteinExistence type="inferred from homology"/>
<dbReference type="Proteomes" id="UP001596045">
    <property type="component" value="Unassembled WGS sequence"/>
</dbReference>
<protein>
    <submittedName>
        <fullName evidence="6">Type II and III secretion system protein family protein</fullName>
    </submittedName>
</protein>
<keyword evidence="3" id="KW-0732">Signal</keyword>
<evidence type="ECO:0000256" key="1">
    <source>
        <dbReference type="RuleBase" id="RU004003"/>
    </source>
</evidence>
<evidence type="ECO:0000259" key="5">
    <source>
        <dbReference type="Pfam" id="PF13629"/>
    </source>
</evidence>
<dbReference type="Pfam" id="PF00263">
    <property type="entry name" value="Secretin"/>
    <property type="match status" value="1"/>
</dbReference>
<name>A0ABW0MEF2_9BURK</name>
<accession>A0ABW0MEF2</accession>
<evidence type="ECO:0000256" key="3">
    <source>
        <dbReference type="SAM" id="SignalP"/>
    </source>
</evidence>
<dbReference type="InterPro" id="IPR004846">
    <property type="entry name" value="T2SS/T3SS_dom"/>
</dbReference>
<comment type="caution">
    <text evidence="6">The sequence shown here is derived from an EMBL/GenBank/DDBJ whole genome shotgun (WGS) entry which is preliminary data.</text>
</comment>
<dbReference type="InterPro" id="IPR001775">
    <property type="entry name" value="GspD/PilQ"/>
</dbReference>
<reference evidence="7" key="1">
    <citation type="journal article" date="2019" name="Int. J. Syst. Evol. Microbiol.">
        <title>The Global Catalogue of Microorganisms (GCM) 10K type strain sequencing project: providing services to taxonomists for standard genome sequencing and annotation.</title>
        <authorList>
            <consortium name="The Broad Institute Genomics Platform"/>
            <consortium name="The Broad Institute Genome Sequencing Center for Infectious Disease"/>
            <person name="Wu L."/>
            <person name="Ma J."/>
        </authorList>
    </citation>
    <scope>NUCLEOTIDE SEQUENCE [LARGE SCALE GENOMIC DNA]</scope>
    <source>
        <strain evidence="7">JCM 17066</strain>
    </source>
</reference>
<feature type="domain" description="Pilus formation protein N-terminal" evidence="5">
    <location>
        <begin position="106"/>
        <end position="165"/>
    </location>
</feature>
<sequence length="535" mass="55579">MNNNKICEMKMVGGASWTRIGKSLLMATAGLAMALTTAIQAQPAMESTAPMSALPLPAIAAPGTAATAAAAPARRGVTPTCIGEFAPSANVNLPEGKSGQLDLQQLHLPAPAWLRTIGNPEVVQVEPLTSPTPRTTFFLFGKKVGSTNLMFQNREGRCAMVEVSVGIDTASVQSKINQLMPEEKNIKVGAASDSLVLSGVVADTMAVDRALAIANAYVRKGSGGAGGSGGERIVNMLLVSAPQQVMLEVKVAEISKTLLDQLGANFSAILHRGKWATSLASNFLTGANGVLNVTKSTPGDSLTIDAEKKDGFVKILAEPNIMAISGQEGSFLAGGRIFIPVPQSSASGIATITLEEKEFGVGLRFTPTVLDGGRINLKVAPEVSELSGQGASISGIGTAASIIPLITTRRASTTVQLFDGQSFAIGGLIKNNVTQNVSAFPILGEIPVLGALFRSRSFQTDKTELVFIITPRLVKPLPPDYPLPTDGFIEPSRAEFFLEGKMEGAAPAAKPAPAPAAAMPMPAAETVPPSGFELK</sequence>
<feature type="signal peptide" evidence="3">
    <location>
        <begin position="1"/>
        <end position="34"/>
    </location>
</feature>
<feature type="chain" id="PRO_5045614096" evidence="3">
    <location>
        <begin position="35"/>
        <end position="535"/>
    </location>
</feature>
<feature type="region of interest" description="Disordered" evidence="2">
    <location>
        <begin position="508"/>
        <end position="535"/>
    </location>
</feature>
<dbReference type="InterPro" id="IPR050810">
    <property type="entry name" value="Bact_Secretion_Sys_Channel"/>
</dbReference>
<dbReference type="Pfam" id="PF13629">
    <property type="entry name" value="T2SS-T3SS_pil_N"/>
    <property type="match status" value="1"/>
</dbReference>
<dbReference type="PRINTS" id="PR00811">
    <property type="entry name" value="BCTERIALGSPD"/>
</dbReference>
<dbReference type="EMBL" id="JBHSMT010000026">
    <property type="protein sequence ID" value="MFC5475291.1"/>
    <property type="molecule type" value="Genomic_DNA"/>
</dbReference>
<feature type="compositionally biased region" description="Low complexity" evidence="2">
    <location>
        <begin position="508"/>
        <end position="524"/>
    </location>
</feature>
<dbReference type="PANTHER" id="PTHR30332">
    <property type="entry name" value="PROBABLE GENERAL SECRETION PATHWAY PROTEIN D"/>
    <property type="match status" value="1"/>
</dbReference>
<evidence type="ECO:0000259" key="4">
    <source>
        <dbReference type="Pfam" id="PF00263"/>
    </source>
</evidence>
<keyword evidence="7" id="KW-1185">Reference proteome</keyword>
<gene>
    <name evidence="6" type="ORF">ACFPM8_15125</name>
</gene>
<evidence type="ECO:0000313" key="7">
    <source>
        <dbReference type="Proteomes" id="UP001596045"/>
    </source>
</evidence>
<evidence type="ECO:0000313" key="6">
    <source>
        <dbReference type="EMBL" id="MFC5475291.1"/>
    </source>
</evidence>
<feature type="domain" description="Type II/III secretion system secretin-like" evidence="4">
    <location>
        <begin position="308"/>
        <end position="475"/>
    </location>
</feature>
<dbReference type="InterPro" id="IPR032789">
    <property type="entry name" value="T2SS-T3SS_pil_N"/>
</dbReference>
<dbReference type="RefSeq" id="WP_378998440.1">
    <property type="nucleotide sequence ID" value="NZ_JBHSMT010000026.1"/>
</dbReference>